<protein>
    <submittedName>
        <fullName evidence="5">BamA/TamA family outer membrane protein</fullName>
    </submittedName>
</protein>
<proteinExistence type="predicted"/>
<organism evidence="5 6">
    <name type="scientific">Tatumella terrea</name>
    <dbReference type="NCBI Taxonomy" id="419007"/>
    <lineage>
        <taxon>Bacteria</taxon>
        <taxon>Pseudomonadati</taxon>
        <taxon>Pseudomonadota</taxon>
        <taxon>Gammaproteobacteria</taxon>
        <taxon>Enterobacterales</taxon>
        <taxon>Erwiniaceae</taxon>
        <taxon>Tatumella</taxon>
    </lineage>
</organism>
<accession>A0ABW1VYV9</accession>
<keyword evidence="2" id="KW-0472">Membrane</keyword>
<sequence length="380" mass="42365">MHCRHLLIPLLMSLSVPVNAVVPGLPTRDQVDRWLAPLGADRSFDTSEAIDWGVIPGPFYTPELGIGIGVAMAGLYRPDSQDQTSQNSTITLSGYVSSTGAIGLRFTNHSFLAGDRWRFFLPGMLSHTPTYYWGRGFRAGSDRRNKQQYLSEEIRFTPRLLRRIAPCTYLGVGWSLDNMQASGFADRQKTGPEQEPDGAAVFSSGPLLSLSYDSRDYLSDPRRGVNASLQYIRYSKPTGSNTRFDSGTVHFSAYHSLDDQRVVGWEINTVLTQGQVPWNMLPSLGSSDHFRGYYPGRFRDRDILTTQLEYRQSLSWRHGVVGWIGGGTLASAISRLGSERWLPTLGAGYRFAFKPGMNIRLDYGVGKGSRAFYFQVGEAF</sequence>
<evidence type="ECO:0000313" key="5">
    <source>
        <dbReference type="EMBL" id="MFC6378680.1"/>
    </source>
</evidence>
<evidence type="ECO:0000256" key="1">
    <source>
        <dbReference type="ARBA" id="ARBA00004370"/>
    </source>
</evidence>
<feature type="signal peptide" evidence="3">
    <location>
        <begin position="1"/>
        <end position="20"/>
    </location>
</feature>
<comment type="caution">
    <text evidence="5">The sequence shown here is derived from an EMBL/GenBank/DDBJ whole genome shotgun (WGS) entry which is preliminary data.</text>
</comment>
<evidence type="ECO:0000256" key="3">
    <source>
        <dbReference type="SAM" id="SignalP"/>
    </source>
</evidence>
<evidence type="ECO:0000256" key="2">
    <source>
        <dbReference type="ARBA" id="ARBA00023136"/>
    </source>
</evidence>
<dbReference type="RefSeq" id="WP_212714705.1">
    <property type="nucleotide sequence ID" value="NZ_JBHSUB010000013.1"/>
</dbReference>
<gene>
    <name evidence="5" type="ORF">ACFP9W_11450</name>
</gene>
<dbReference type="Pfam" id="PF01103">
    <property type="entry name" value="Omp85"/>
    <property type="match status" value="1"/>
</dbReference>
<dbReference type="InterPro" id="IPR000184">
    <property type="entry name" value="Bac_surfAg_D15"/>
</dbReference>
<feature type="domain" description="Bacterial surface antigen (D15)" evidence="4">
    <location>
        <begin position="102"/>
        <end position="380"/>
    </location>
</feature>
<name>A0ABW1VYV9_9GAMM</name>
<dbReference type="EMBL" id="JBHSUB010000013">
    <property type="protein sequence ID" value="MFC6378680.1"/>
    <property type="molecule type" value="Genomic_DNA"/>
</dbReference>
<keyword evidence="6" id="KW-1185">Reference proteome</keyword>
<dbReference type="Gene3D" id="2.40.160.50">
    <property type="entry name" value="membrane protein fhac: a member of the omp85/tpsb transporter family"/>
    <property type="match status" value="1"/>
</dbReference>
<dbReference type="Proteomes" id="UP001596230">
    <property type="component" value="Unassembled WGS sequence"/>
</dbReference>
<evidence type="ECO:0000313" key="6">
    <source>
        <dbReference type="Proteomes" id="UP001596230"/>
    </source>
</evidence>
<keyword evidence="3" id="KW-0732">Signal</keyword>
<reference evidence="6" key="1">
    <citation type="journal article" date="2019" name="Int. J. Syst. Evol. Microbiol.">
        <title>The Global Catalogue of Microorganisms (GCM) 10K type strain sequencing project: providing services to taxonomists for standard genome sequencing and annotation.</title>
        <authorList>
            <consortium name="The Broad Institute Genomics Platform"/>
            <consortium name="The Broad Institute Genome Sequencing Center for Infectious Disease"/>
            <person name="Wu L."/>
            <person name="Ma J."/>
        </authorList>
    </citation>
    <scope>NUCLEOTIDE SEQUENCE [LARGE SCALE GENOMIC DNA]</scope>
    <source>
        <strain evidence="6">CGMCC 1.18518</strain>
    </source>
</reference>
<comment type="subcellular location">
    <subcellularLocation>
        <location evidence="1">Membrane</location>
    </subcellularLocation>
</comment>
<feature type="chain" id="PRO_5046990134" evidence="3">
    <location>
        <begin position="21"/>
        <end position="380"/>
    </location>
</feature>
<evidence type="ECO:0000259" key="4">
    <source>
        <dbReference type="Pfam" id="PF01103"/>
    </source>
</evidence>